<evidence type="ECO:0000313" key="2">
    <source>
        <dbReference type="EMBL" id="THH34241.1"/>
    </source>
</evidence>
<dbReference type="RefSeq" id="WP_136460853.1">
    <property type="nucleotide sequence ID" value="NZ_SRSF01000028.1"/>
</dbReference>
<dbReference type="Gene3D" id="3.30.420.10">
    <property type="entry name" value="Ribonuclease H-like superfamily/Ribonuclease H"/>
    <property type="match status" value="1"/>
</dbReference>
<organism evidence="2 3">
    <name type="scientific">Neolewinella litorea</name>
    <dbReference type="NCBI Taxonomy" id="2562452"/>
    <lineage>
        <taxon>Bacteria</taxon>
        <taxon>Pseudomonadati</taxon>
        <taxon>Bacteroidota</taxon>
        <taxon>Saprospiria</taxon>
        <taxon>Saprospirales</taxon>
        <taxon>Lewinellaceae</taxon>
        <taxon>Neolewinella</taxon>
    </lineage>
</organism>
<dbReference type="EMBL" id="SRSF01000028">
    <property type="protein sequence ID" value="THH34241.1"/>
    <property type="molecule type" value="Genomic_DNA"/>
</dbReference>
<sequence>MPSITNGCTAFGLSPDCTSPDSYRGPRRPRIRRDYQELLPPDGINEGWAMDFLSDWVVGPNQQSVRIINVMDEGSRKAMWAEAHSSISARKLIEVLDNLVEVRGCHAYIRCDYGPAFTSHQLRQWANYHNVGLRHIQPGKPSQNGIIERLNKTLRVECLNQCWFTSLEELNDQL</sequence>
<protein>
    <submittedName>
        <fullName evidence="2">Transposase</fullName>
    </submittedName>
</protein>
<feature type="domain" description="Integrase catalytic" evidence="1">
    <location>
        <begin position="36"/>
        <end position="174"/>
    </location>
</feature>
<dbReference type="PANTHER" id="PTHR47515">
    <property type="entry name" value="LOW CALCIUM RESPONSE LOCUS PROTEIN T"/>
    <property type="match status" value="1"/>
</dbReference>
<evidence type="ECO:0000313" key="3">
    <source>
        <dbReference type="Proteomes" id="UP000308528"/>
    </source>
</evidence>
<dbReference type="Pfam" id="PF00665">
    <property type="entry name" value="rve"/>
    <property type="match status" value="1"/>
</dbReference>
<comment type="caution">
    <text evidence="2">The sequence shown here is derived from an EMBL/GenBank/DDBJ whole genome shotgun (WGS) entry which is preliminary data.</text>
</comment>
<dbReference type="GO" id="GO:0003676">
    <property type="term" value="F:nucleic acid binding"/>
    <property type="evidence" value="ECO:0007669"/>
    <property type="project" value="InterPro"/>
</dbReference>
<dbReference type="Proteomes" id="UP000308528">
    <property type="component" value="Unassembled WGS sequence"/>
</dbReference>
<dbReference type="AlphaFoldDB" id="A0A4S4N8E2"/>
<dbReference type="InterPro" id="IPR012337">
    <property type="entry name" value="RNaseH-like_sf"/>
</dbReference>
<keyword evidence="3" id="KW-1185">Reference proteome</keyword>
<accession>A0A4S4N8E2</accession>
<evidence type="ECO:0000259" key="1">
    <source>
        <dbReference type="PROSITE" id="PS50994"/>
    </source>
</evidence>
<dbReference type="PANTHER" id="PTHR47515:SF1">
    <property type="entry name" value="BLR2054 PROTEIN"/>
    <property type="match status" value="1"/>
</dbReference>
<reference evidence="2 3" key="1">
    <citation type="submission" date="2019-04" db="EMBL/GenBank/DDBJ databases">
        <title>Lewinella litorea sp. nov., isolated from a marine sand.</title>
        <authorList>
            <person name="Yoon J.-H."/>
        </authorList>
    </citation>
    <scope>NUCLEOTIDE SEQUENCE [LARGE SCALE GENOMIC DNA]</scope>
    <source>
        <strain evidence="2 3">HSMS-39</strain>
    </source>
</reference>
<dbReference type="OrthoDB" id="1495855at2"/>
<dbReference type="InterPro" id="IPR036397">
    <property type="entry name" value="RNaseH_sf"/>
</dbReference>
<dbReference type="InterPro" id="IPR001584">
    <property type="entry name" value="Integrase_cat-core"/>
</dbReference>
<dbReference type="GO" id="GO:0015074">
    <property type="term" value="P:DNA integration"/>
    <property type="evidence" value="ECO:0007669"/>
    <property type="project" value="InterPro"/>
</dbReference>
<name>A0A4S4N8E2_9BACT</name>
<dbReference type="PROSITE" id="PS50994">
    <property type="entry name" value="INTEGRASE"/>
    <property type="match status" value="1"/>
</dbReference>
<dbReference type="SUPFAM" id="SSF53098">
    <property type="entry name" value="Ribonuclease H-like"/>
    <property type="match status" value="1"/>
</dbReference>
<proteinExistence type="predicted"/>
<gene>
    <name evidence="2" type="ORF">E4021_17875</name>
</gene>